<dbReference type="PANTHER" id="PTHR42732">
    <property type="entry name" value="BETA-GALACTOSIDASE"/>
    <property type="match status" value="1"/>
</dbReference>
<evidence type="ECO:0000256" key="1">
    <source>
        <dbReference type="ARBA" id="ARBA00007401"/>
    </source>
</evidence>
<dbReference type="InterPro" id="IPR008979">
    <property type="entry name" value="Galactose-bd-like_sf"/>
</dbReference>
<dbReference type="InterPro" id="IPR017853">
    <property type="entry name" value="GH"/>
</dbReference>
<evidence type="ECO:0000313" key="8">
    <source>
        <dbReference type="Proteomes" id="UP000194873"/>
    </source>
</evidence>
<dbReference type="InterPro" id="IPR006104">
    <property type="entry name" value="Glyco_hydro_2_N"/>
</dbReference>
<dbReference type="SUPFAM" id="SSF49785">
    <property type="entry name" value="Galactose-binding domain-like"/>
    <property type="match status" value="1"/>
</dbReference>
<accession>A0A243WIW9</accession>
<dbReference type="PANTHER" id="PTHR42732:SF2">
    <property type="entry name" value="BETA-MANNOSIDASE"/>
    <property type="match status" value="1"/>
</dbReference>
<keyword evidence="3" id="KW-0326">Glycosidase</keyword>
<dbReference type="Gene3D" id="2.60.40.10">
    <property type="entry name" value="Immunoglobulins"/>
    <property type="match status" value="1"/>
</dbReference>
<gene>
    <name evidence="7" type="ORF">BXP70_06525</name>
</gene>
<feature type="domain" description="Glycoside hydrolase family 2 immunoglobulin-like beta-sandwich" evidence="4">
    <location>
        <begin position="186"/>
        <end position="264"/>
    </location>
</feature>
<evidence type="ECO:0000256" key="2">
    <source>
        <dbReference type="ARBA" id="ARBA00022801"/>
    </source>
</evidence>
<name>A0A243WIW9_9BACT</name>
<dbReference type="Pfam" id="PF02836">
    <property type="entry name" value="Glyco_hydro_2_C"/>
    <property type="match status" value="1"/>
</dbReference>
<dbReference type="AlphaFoldDB" id="A0A243WIW9"/>
<proteinExistence type="inferred from homology"/>
<sequence length="607" mass="68539">MSRWAKKVTPTNVWREYPRPQMVRPQWLSLNGQWDYAVTPQTAPTPTSFDGQILVPFCLESTLSGVTKPLQADQRLWYRRPLQVPAAWQGQRVLLHFGAVDYQCSLWVNGGLVGAHTGGSDPFTFDITNFLKAGGNNELLLGVTDPTSTEEQPRGKQLMNPNGIWYTPVSGIWQTVWVEPVPAAGYLEEVRLTPEVDSSRLRVEALMHHPTDDYTTAIRLTAFDGKKTVATTLVRAGQVAYLNLPSPKLWSPESPFLYDLKTELVTVQDPFGSTPRNQRPRNERAVAAAFAKATVTGTPTDVVTGYFAMRKISIGPGPIPGQPVLLLNNKFVFQNGPLDQGWWPASLLTPPSDEAMIFELDFLKQAGFNMLRKHIKVEPDRYYYHCDRLGLLVWQDMPSGFFDIPAQNERSGAVQEPLRRSVAKEQFELELHRLVDRLYNHPSIVTWVVHNEGWGEYDNPRLAAQVQALDPSRLVNAVSGWNDRGAGHFYDIHTYEPEPRVPQAQSNRAIVIGEFGGIGWPIEGHLWNPSMRNWGYQTYKDAKAVEEAYQKKYAKIIEYYQKNGLSASVYTQTTDVEGEINGLLTYDREVIKIPVKTLRKIHAPLLK</sequence>
<evidence type="ECO:0000313" key="7">
    <source>
        <dbReference type="EMBL" id="OUJ74949.1"/>
    </source>
</evidence>
<dbReference type="InterPro" id="IPR006103">
    <property type="entry name" value="Glyco_hydro_2_cat"/>
</dbReference>
<evidence type="ECO:0000259" key="4">
    <source>
        <dbReference type="Pfam" id="PF00703"/>
    </source>
</evidence>
<dbReference type="Proteomes" id="UP000194873">
    <property type="component" value="Unassembled WGS sequence"/>
</dbReference>
<dbReference type="InterPro" id="IPR051913">
    <property type="entry name" value="GH2_Domain-Containing"/>
</dbReference>
<dbReference type="Pfam" id="PF00703">
    <property type="entry name" value="Glyco_hydro_2"/>
    <property type="match status" value="1"/>
</dbReference>
<evidence type="ECO:0000256" key="3">
    <source>
        <dbReference type="ARBA" id="ARBA00023295"/>
    </source>
</evidence>
<dbReference type="Gene3D" id="2.60.120.260">
    <property type="entry name" value="Galactose-binding domain-like"/>
    <property type="match status" value="1"/>
</dbReference>
<protein>
    <submittedName>
        <fullName evidence="7">Glycoside hydrolase</fullName>
    </submittedName>
</protein>
<keyword evidence="8" id="KW-1185">Reference proteome</keyword>
<dbReference type="InterPro" id="IPR013783">
    <property type="entry name" value="Ig-like_fold"/>
</dbReference>
<dbReference type="OrthoDB" id="9801077at2"/>
<comment type="similarity">
    <text evidence="1">Belongs to the glycosyl hydrolase 2 family.</text>
</comment>
<dbReference type="GO" id="GO:0005975">
    <property type="term" value="P:carbohydrate metabolic process"/>
    <property type="evidence" value="ECO:0007669"/>
    <property type="project" value="InterPro"/>
</dbReference>
<evidence type="ECO:0000259" key="5">
    <source>
        <dbReference type="Pfam" id="PF02836"/>
    </source>
</evidence>
<dbReference type="EMBL" id="MTSE01000003">
    <property type="protein sequence ID" value="OUJ74949.1"/>
    <property type="molecule type" value="Genomic_DNA"/>
</dbReference>
<dbReference type="SUPFAM" id="SSF51445">
    <property type="entry name" value="(Trans)glycosidases"/>
    <property type="match status" value="1"/>
</dbReference>
<dbReference type="InterPro" id="IPR006102">
    <property type="entry name" value="Ig-like_GH2"/>
</dbReference>
<evidence type="ECO:0000259" key="6">
    <source>
        <dbReference type="Pfam" id="PF02837"/>
    </source>
</evidence>
<dbReference type="Gene3D" id="3.20.20.80">
    <property type="entry name" value="Glycosidases"/>
    <property type="match status" value="1"/>
</dbReference>
<organism evidence="7 8">
    <name type="scientific">Hymenobacter crusticola</name>
    <dbReference type="NCBI Taxonomy" id="1770526"/>
    <lineage>
        <taxon>Bacteria</taxon>
        <taxon>Pseudomonadati</taxon>
        <taxon>Bacteroidota</taxon>
        <taxon>Cytophagia</taxon>
        <taxon>Cytophagales</taxon>
        <taxon>Hymenobacteraceae</taxon>
        <taxon>Hymenobacter</taxon>
    </lineage>
</organism>
<dbReference type="InterPro" id="IPR036156">
    <property type="entry name" value="Beta-gal/glucu_dom_sf"/>
</dbReference>
<comment type="caution">
    <text evidence="7">The sequence shown here is derived from an EMBL/GenBank/DDBJ whole genome shotgun (WGS) entry which is preliminary data.</text>
</comment>
<feature type="domain" description="Glycosyl hydrolases family 2 sugar binding" evidence="6">
    <location>
        <begin position="73"/>
        <end position="140"/>
    </location>
</feature>
<keyword evidence="2 7" id="KW-0378">Hydrolase</keyword>
<dbReference type="Pfam" id="PF02837">
    <property type="entry name" value="Glyco_hydro_2_N"/>
    <property type="match status" value="1"/>
</dbReference>
<reference evidence="7 8" key="1">
    <citation type="submission" date="2017-01" db="EMBL/GenBank/DDBJ databases">
        <title>A new Hymenobacter.</title>
        <authorList>
            <person name="Liang Y."/>
            <person name="Feng F."/>
        </authorList>
    </citation>
    <scope>NUCLEOTIDE SEQUENCE [LARGE SCALE GENOMIC DNA]</scope>
    <source>
        <strain evidence="7">MIMBbqt21</strain>
    </source>
</reference>
<dbReference type="GO" id="GO:0004553">
    <property type="term" value="F:hydrolase activity, hydrolyzing O-glycosyl compounds"/>
    <property type="evidence" value="ECO:0007669"/>
    <property type="project" value="InterPro"/>
</dbReference>
<feature type="domain" description="Glycoside hydrolase family 2 catalytic" evidence="5">
    <location>
        <begin position="354"/>
        <end position="483"/>
    </location>
</feature>
<dbReference type="SUPFAM" id="SSF49303">
    <property type="entry name" value="beta-Galactosidase/glucuronidase domain"/>
    <property type="match status" value="1"/>
</dbReference>